<dbReference type="AlphaFoldDB" id="A0AAN8Z1N9"/>
<dbReference type="PANTHER" id="PTHR45890">
    <property type="entry name" value="AARF DOMAIN CONTAINING KINASE 2 (PREDICTED)"/>
    <property type="match status" value="1"/>
</dbReference>
<evidence type="ECO:0000313" key="2">
    <source>
        <dbReference type="EMBL" id="KAK6917448.1"/>
    </source>
</evidence>
<dbReference type="InterPro" id="IPR052402">
    <property type="entry name" value="ADCK_kinase"/>
</dbReference>
<dbReference type="Pfam" id="PF03109">
    <property type="entry name" value="ABC1"/>
    <property type="match status" value="2"/>
</dbReference>
<dbReference type="Proteomes" id="UP001370490">
    <property type="component" value="Unassembled WGS sequence"/>
</dbReference>
<protein>
    <submittedName>
        <fullName evidence="2">ABC1 atypical kinase-like domain</fullName>
    </submittedName>
</protein>
<keyword evidence="2" id="KW-0808">Transferase</keyword>
<feature type="domain" description="ABC1 atypical kinase-like" evidence="1">
    <location>
        <begin position="278"/>
        <end position="395"/>
    </location>
</feature>
<name>A0AAN8Z1N9_9MAGN</name>
<dbReference type="SUPFAM" id="SSF56112">
    <property type="entry name" value="Protein kinase-like (PK-like)"/>
    <property type="match status" value="1"/>
</dbReference>
<keyword evidence="3" id="KW-1185">Reference proteome</keyword>
<evidence type="ECO:0000259" key="1">
    <source>
        <dbReference type="Pfam" id="PF03109"/>
    </source>
</evidence>
<dbReference type="InterPro" id="IPR004147">
    <property type="entry name" value="ABC1_dom"/>
</dbReference>
<dbReference type="PANTHER" id="PTHR45890:SF1">
    <property type="entry name" value="AARF DOMAIN CONTAINING KINASE 2"/>
    <property type="match status" value="1"/>
</dbReference>
<comment type="caution">
    <text evidence="2">The sequence shown here is derived from an EMBL/GenBank/DDBJ whole genome shotgun (WGS) entry which is preliminary data.</text>
</comment>
<organism evidence="2 3">
    <name type="scientific">Dillenia turbinata</name>
    <dbReference type="NCBI Taxonomy" id="194707"/>
    <lineage>
        <taxon>Eukaryota</taxon>
        <taxon>Viridiplantae</taxon>
        <taxon>Streptophyta</taxon>
        <taxon>Embryophyta</taxon>
        <taxon>Tracheophyta</taxon>
        <taxon>Spermatophyta</taxon>
        <taxon>Magnoliopsida</taxon>
        <taxon>eudicotyledons</taxon>
        <taxon>Gunneridae</taxon>
        <taxon>Pentapetalae</taxon>
        <taxon>Dilleniales</taxon>
        <taxon>Dilleniaceae</taxon>
        <taxon>Dillenia</taxon>
    </lineage>
</organism>
<gene>
    <name evidence="2" type="ORF">RJ641_018199</name>
</gene>
<keyword evidence="2" id="KW-0418">Kinase</keyword>
<proteinExistence type="predicted"/>
<dbReference type="EMBL" id="JBAMMX010000023">
    <property type="protein sequence ID" value="KAK6917448.1"/>
    <property type="molecule type" value="Genomic_DNA"/>
</dbReference>
<accession>A0AAN8Z1N9</accession>
<evidence type="ECO:0000313" key="3">
    <source>
        <dbReference type="Proteomes" id="UP001370490"/>
    </source>
</evidence>
<dbReference type="GO" id="GO:0016301">
    <property type="term" value="F:kinase activity"/>
    <property type="evidence" value="ECO:0007669"/>
    <property type="project" value="UniProtKB-KW"/>
</dbReference>
<sequence length="469" mass="53048">MQYLMLLLGEWRVQIFDDGKFEVKLSSLFKITSQRQLMLLFSNIRRAAHLILINQRSSHSAVRKYGVISSTRLHFPESRLCPHSIFNKSRDKFNRSNGFKNHSVISTSNIVTHDAQVAWKRLSQLRRNGPSFTPISRIAQAVSLVITKSYVVAPGVFACLCGKLALLQRTWADSQYFPSRNSLVAHAQEGCALVKVLFFAAGECILLFLRALTLAFLFSPSVIMAPFADLFGPQFRKMWLCTVHRSLELAGPAFIKWGQWAATRPDLFPRDLCAELAKLHTQAPMHSFYYTKQTIEKAFGRKLSEIFDEFEEVPVASGSIAQVHQASLKFRYPGQQVKPTLVAVKVRHPDVGESIRRDFVIINTVAKISNLIPTLRWLRLDESVQQFAVFIWNDVSFPKPLYPLVHPAVLVETCEQGDSVSRYVDELEGHARIKAALAHVGTHALLKMLLVDNFIHADMHPGNILVWVA</sequence>
<dbReference type="InterPro" id="IPR011009">
    <property type="entry name" value="Kinase-like_dom_sf"/>
</dbReference>
<reference evidence="2 3" key="1">
    <citation type="submission" date="2023-12" db="EMBL/GenBank/DDBJ databases">
        <title>A high-quality genome assembly for Dillenia turbinata (Dilleniales).</title>
        <authorList>
            <person name="Chanderbali A."/>
        </authorList>
    </citation>
    <scope>NUCLEOTIDE SEQUENCE [LARGE SCALE GENOMIC DNA]</scope>
    <source>
        <strain evidence="2">LSX21</strain>
        <tissue evidence="2">Leaf</tissue>
    </source>
</reference>
<feature type="domain" description="ABC1 atypical kinase-like" evidence="1">
    <location>
        <begin position="407"/>
        <end position="466"/>
    </location>
</feature>